<feature type="domain" description="Nitroreductase" evidence="8">
    <location>
        <begin position="7"/>
        <end position="157"/>
    </location>
</feature>
<dbReference type="Gene3D" id="3.40.109.10">
    <property type="entry name" value="NADH Oxidase"/>
    <property type="match status" value="1"/>
</dbReference>
<comment type="cofactor">
    <cofactor evidence="1">
        <name>FMN</name>
        <dbReference type="ChEBI" id="CHEBI:58210"/>
    </cofactor>
</comment>
<reference evidence="9" key="3">
    <citation type="submission" date="2023-07" db="EMBL/GenBank/DDBJ databases">
        <title>Evaluation of the beneficial properties of pineapple isolates.</title>
        <authorList>
            <person name="Adefiranye O."/>
        </authorList>
    </citation>
    <scope>NUCLEOTIDE SEQUENCE</scope>
    <source>
        <strain evidence="9">PAPLE_T1</strain>
    </source>
</reference>
<comment type="caution">
    <text evidence="9">The sequence shown here is derived from an EMBL/GenBank/DDBJ whole genome shotgun (WGS) entry which is preliminary data.</text>
</comment>
<evidence type="ECO:0000313" key="11">
    <source>
        <dbReference type="Proteomes" id="UP000242694"/>
    </source>
</evidence>
<dbReference type="EMBL" id="JAUHQC010000013">
    <property type="protein sequence ID" value="MDN4533898.1"/>
    <property type="molecule type" value="Genomic_DNA"/>
</dbReference>
<dbReference type="AlphaFoldDB" id="A0AAW7MF38"/>
<dbReference type="GO" id="GO:0016491">
    <property type="term" value="F:oxidoreductase activity"/>
    <property type="evidence" value="ECO:0007669"/>
    <property type="project" value="UniProtKB-KW"/>
</dbReference>
<keyword evidence="5" id="KW-0521">NADP</keyword>
<dbReference type="CDD" id="cd02135">
    <property type="entry name" value="YdjA-like"/>
    <property type="match status" value="1"/>
</dbReference>
<gene>
    <name evidence="10" type="ORF">BU607_09945</name>
    <name evidence="9" type="ORF">QYH67_10070</name>
</gene>
<reference evidence="10" key="2">
    <citation type="submission" date="2018-03" db="EMBL/GenBank/DDBJ databases">
        <authorList>
            <person name="Naushad S."/>
        </authorList>
    </citation>
    <scope>NUCLEOTIDE SEQUENCE</scope>
    <source>
        <strain evidence="10">SNUC 993</strain>
    </source>
</reference>
<dbReference type="Pfam" id="PF00881">
    <property type="entry name" value="Nitroreductase"/>
    <property type="match status" value="1"/>
</dbReference>
<evidence type="ECO:0000256" key="5">
    <source>
        <dbReference type="ARBA" id="ARBA00022857"/>
    </source>
</evidence>
<keyword evidence="6" id="KW-0560">Oxidoreductase</keyword>
<evidence type="ECO:0000313" key="10">
    <source>
        <dbReference type="EMBL" id="PTH13138.1"/>
    </source>
</evidence>
<protein>
    <submittedName>
        <fullName evidence="9">Nitroreductase</fullName>
    </submittedName>
</protein>
<keyword evidence="4" id="KW-0288">FMN</keyword>
<dbReference type="SUPFAM" id="SSF55469">
    <property type="entry name" value="FMN-dependent nitroreductase-like"/>
    <property type="match status" value="1"/>
</dbReference>
<evidence type="ECO:0000259" key="8">
    <source>
        <dbReference type="Pfam" id="PF00881"/>
    </source>
</evidence>
<dbReference type="RefSeq" id="WP_107391914.1">
    <property type="nucleotide sequence ID" value="NZ_CAKZJA010000007.1"/>
</dbReference>
<evidence type="ECO:0000256" key="1">
    <source>
        <dbReference type="ARBA" id="ARBA00001917"/>
    </source>
</evidence>
<dbReference type="PANTHER" id="PTHR43821:SF1">
    <property type="entry name" value="NAD(P)H NITROREDUCTASE YDJA-RELATED"/>
    <property type="match status" value="1"/>
</dbReference>
<name>A0AAW7MF38_9STAP</name>
<dbReference type="InterPro" id="IPR029479">
    <property type="entry name" value="Nitroreductase"/>
</dbReference>
<dbReference type="InterPro" id="IPR000415">
    <property type="entry name" value="Nitroreductase-like"/>
</dbReference>
<evidence type="ECO:0000313" key="12">
    <source>
        <dbReference type="Proteomes" id="UP001171687"/>
    </source>
</evidence>
<comment type="similarity">
    <text evidence="2">Belongs to the nitroreductase family.</text>
</comment>
<evidence type="ECO:0000256" key="7">
    <source>
        <dbReference type="ARBA" id="ARBA00023027"/>
    </source>
</evidence>
<keyword evidence="7" id="KW-0520">NAD</keyword>
<keyword evidence="11" id="KW-1185">Reference proteome</keyword>
<accession>A0AAW7MF38</accession>
<dbReference type="Proteomes" id="UP001171687">
    <property type="component" value="Unassembled WGS sequence"/>
</dbReference>
<dbReference type="Proteomes" id="UP000242694">
    <property type="component" value="Unassembled WGS sequence"/>
</dbReference>
<dbReference type="EMBL" id="PZDI01000067">
    <property type="protein sequence ID" value="PTH13138.1"/>
    <property type="molecule type" value="Genomic_DNA"/>
</dbReference>
<keyword evidence="3" id="KW-0285">Flavoprotein</keyword>
<evidence type="ECO:0000256" key="2">
    <source>
        <dbReference type="ARBA" id="ARBA00007118"/>
    </source>
</evidence>
<dbReference type="PANTHER" id="PTHR43821">
    <property type="entry name" value="NAD(P)H NITROREDUCTASE YDJA-RELATED"/>
    <property type="match status" value="1"/>
</dbReference>
<dbReference type="InterPro" id="IPR052530">
    <property type="entry name" value="NAD(P)H_nitroreductase"/>
</dbReference>
<organism evidence="9 12">
    <name type="scientific">Staphylococcus auricularis</name>
    <dbReference type="NCBI Taxonomy" id="29379"/>
    <lineage>
        <taxon>Bacteria</taxon>
        <taxon>Bacillati</taxon>
        <taxon>Bacillota</taxon>
        <taxon>Bacilli</taxon>
        <taxon>Bacillales</taxon>
        <taxon>Staphylococcaceae</taxon>
        <taxon>Staphylococcus</taxon>
    </lineage>
</organism>
<proteinExistence type="inferred from homology"/>
<dbReference type="InterPro" id="IPR026021">
    <property type="entry name" value="YdjA-like"/>
</dbReference>
<sequence length="179" mass="20805">MELQEAIANRRSYKKYKRDMQIDDDALHEAIKQAADAPNHKFREPWKVVHVTKDRLGDMSKQLSQIAYPNDPEKQQNHYNDVTKLGGMLVVTAQQDPRQKQNLENFMAVGAFTQNLLLLLHEAGIGSCWKTPTFIFNPEVKEMFNVAADESIVGFIYLTDMEERVMHRKRHTDDIIRTF</sequence>
<evidence type="ECO:0000313" key="9">
    <source>
        <dbReference type="EMBL" id="MDN4533898.1"/>
    </source>
</evidence>
<reference evidence="10 11" key="1">
    <citation type="journal article" date="2016" name="Front. Microbiol.">
        <title>Comprehensive Phylogenetic Analysis of Bovine Non-aureus Staphylococci Species Based on Whole-Genome Sequencing.</title>
        <authorList>
            <person name="Naushad S."/>
            <person name="Barkema H.W."/>
            <person name="Luby C."/>
            <person name="Condas L.A."/>
            <person name="Nobrega D.B."/>
            <person name="Carson D.A."/>
            <person name="De Buck J."/>
        </authorList>
    </citation>
    <scope>NUCLEOTIDE SEQUENCE [LARGE SCALE GENOMIC DNA]</scope>
    <source>
        <strain evidence="10 11">SNUC 993</strain>
    </source>
</reference>
<evidence type="ECO:0000256" key="4">
    <source>
        <dbReference type="ARBA" id="ARBA00022643"/>
    </source>
</evidence>
<evidence type="ECO:0000256" key="6">
    <source>
        <dbReference type="ARBA" id="ARBA00023002"/>
    </source>
</evidence>
<evidence type="ECO:0000256" key="3">
    <source>
        <dbReference type="ARBA" id="ARBA00022630"/>
    </source>
</evidence>